<dbReference type="Gene3D" id="2.60.40.10">
    <property type="entry name" value="Immunoglobulins"/>
    <property type="match status" value="3"/>
</dbReference>
<organism evidence="2 3">
    <name type="scientific">Pavo cristatus</name>
    <name type="common">Indian peafowl</name>
    <name type="synonym">Blue peafowl</name>
    <dbReference type="NCBI Taxonomy" id="9049"/>
    <lineage>
        <taxon>Eukaryota</taxon>
        <taxon>Metazoa</taxon>
        <taxon>Chordata</taxon>
        <taxon>Craniata</taxon>
        <taxon>Vertebrata</taxon>
        <taxon>Euteleostomi</taxon>
        <taxon>Archelosauria</taxon>
        <taxon>Archosauria</taxon>
        <taxon>Dinosauria</taxon>
        <taxon>Saurischia</taxon>
        <taxon>Theropoda</taxon>
        <taxon>Coelurosauria</taxon>
        <taxon>Aves</taxon>
        <taxon>Neognathae</taxon>
        <taxon>Galloanserae</taxon>
        <taxon>Galliformes</taxon>
        <taxon>Phasianidae</taxon>
        <taxon>Phasianinae</taxon>
        <taxon>Pavo</taxon>
    </lineage>
</organism>
<name>A0A8C9FGD0_PAVCR</name>
<dbReference type="Proteomes" id="UP000694428">
    <property type="component" value="Unplaced"/>
</dbReference>
<sequence>DHLIVLTTALLLCFHIVGLLLLFFPSAGEDRKVVWIHVNVQPPRINGHLNAITSVRETAIRDSRKLIDCKAEEGVILPAPYYGNRITVHRNGTLDIRGVRQTDAVQLVCIGRNEGGEARLIVQLVITDHLEKPSFRDPVNERITAIAGHSINLNCSVQGYPEPTTSWILPNGTEFVNGNLFVFPNGTLYIRNVSPKDSGIYECIAANMVGAARRIIQLHVKKQASNAKITGSSPQRTDVTYGSILHLDCSASGDPWPRILWRLPSKRMIDSLHR</sequence>
<dbReference type="PANTHER" id="PTHR45080">
    <property type="entry name" value="CONTACTIN 5"/>
    <property type="match status" value="1"/>
</dbReference>
<dbReference type="InterPro" id="IPR036179">
    <property type="entry name" value="Ig-like_dom_sf"/>
</dbReference>
<keyword evidence="3" id="KW-1185">Reference proteome</keyword>
<dbReference type="InterPro" id="IPR013783">
    <property type="entry name" value="Ig-like_fold"/>
</dbReference>
<dbReference type="GO" id="GO:0007156">
    <property type="term" value="P:homophilic cell adhesion via plasma membrane adhesion molecules"/>
    <property type="evidence" value="ECO:0007669"/>
    <property type="project" value="TreeGrafter"/>
</dbReference>
<evidence type="ECO:0000259" key="1">
    <source>
        <dbReference type="PROSITE" id="PS50835"/>
    </source>
</evidence>
<reference evidence="2" key="2">
    <citation type="submission" date="2025-09" db="UniProtKB">
        <authorList>
            <consortium name="Ensembl"/>
        </authorList>
    </citation>
    <scope>IDENTIFICATION</scope>
</reference>
<feature type="domain" description="Ig-like" evidence="1">
    <location>
        <begin position="133"/>
        <end position="221"/>
    </location>
</feature>
<dbReference type="AlphaFoldDB" id="A0A8C9FGD0"/>
<dbReference type="InterPro" id="IPR050958">
    <property type="entry name" value="Cell_Adh-Cytoskel_Orgn"/>
</dbReference>
<reference evidence="2" key="1">
    <citation type="submission" date="2025-08" db="UniProtKB">
        <authorList>
            <consortium name="Ensembl"/>
        </authorList>
    </citation>
    <scope>IDENTIFICATION</scope>
</reference>
<dbReference type="SUPFAM" id="SSF48726">
    <property type="entry name" value="Immunoglobulin"/>
    <property type="match status" value="3"/>
</dbReference>
<dbReference type="InterPro" id="IPR003599">
    <property type="entry name" value="Ig_sub"/>
</dbReference>
<dbReference type="Ensembl" id="ENSPSTT00000015014.1">
    <property type="protein sequence ID" value="ENSPSTP00000014304.1"/>
    <property type="gene ID" value="ENSPSTG00000010039.1"/>
</dbReference>
<evidence type="ECO:0000313" key="2">
    <source>
        <dbReference type="Ensembl" id="ENSPSTP00000014304.1"/>
    </source>
</evidence>
<dbReference type="GO" id="GO:0043025">
    <property type="term" value="C:neuronal cell body"/>
    <property type="evidence" value="ECO:0007669"/>
    <property type="project" value="TreeGrafter"/>
</dbReference>
<dbReference type="GO" id="GO:0008046">
    <property type="term" value="F:axon guidance receptor activity"/>
    <property type="evidence" value="ECO:0007669"/>
    <property type="project" value="TreeGrafter"/>
</dbReference>
<dbReference type="SMART" id="SM00409">
    <property type="entry name" value="IG"/>
    <property type="match status" value="2"/>
</dbReference>
<dbReference type="GO" id="GO:0005886">
    <property type="term" value="C:plasma membrane"/>
    <property type="evidence" value="ECO:0007669"/>
    <property type="project" value="TreeGrafter"/>
</dbReference>
<dbReference type="InterPro" id="IPR003598">
    <property type="entry name" value="Ig_sub2"/>
</dbReference>
<dbReference type="GO" id="GO:0030424">
    <property type="term" value="C:axon"/>
    <property type="evidence" value="ECO:0007669"/>
    <property type="project" value="TreeGrafter"/>
</dbReference>
<dbReference type="InterPro" id="IPR007110">
    <property type="entry name" value="Ig-like_dom"/>
</dbReference>
<dbReference type="Pfam" id="PF13927">
    <property type="entry name" value="Ig_3"/>
    <property type="match status" value="1"/>
</dbReference>
<evidence type="ECO:0000313" key="3">
    <source>
        <dbReference type="Proteomes" id="UP000694428"/>
    </source>
</evidence>
<dbReference type="SMART" id="SM00408">
    <property type="entry name" value="IGc2"/>
    <property type="match status" value="1"/>
</dbReference>
<dbReference type="PANTHER" id="PTHR45080:SF30">
    <property type="entry name" value="HEPARAN SULFATE PROTEOGLYCAN 2"/>
    <property type="match status" value="1"/>
</dbReference>
<accession>A0A8C9FGD0</accession>
<protein>
    <submittedName>
        <fullName evidence="2">Matrix remodeling associated 5</fullName>
    </submittedName>
</protein>
<dbReference type="GO" id="GO:0050808">
    <property type="term" value="P:synapse organization"/>
    <property type="evidence" value="ECO:0007669"/>
    <property type="project" value="TreeGrafter"/>
</dbReference>
<dbReference type="PROSITE" id="PS50835">
    <property type="entry name" value="IG_LIKE"/>
    <property type="match status" value="1"/>
</dbReference>
<dbReference type="FunFam" id="2.60.40.10:FF:000063">
    <property type="entry name" value="neural cell adhesion molecule L1"/>
    <property type="match status" value="1"/>
</dbReference>
<proteinExistence type="predicted"/>